<evidence type="ECO:0000313" key="3">
    <source>
        <dbReference type="Proteomes" id="UP000092698"/>
    </source>
</evidence>
<protein>
    <recommendedName>
        <fullName evidence="4">Yip1 domain protein</fullName>
    </recommendedName>
</protein>
<feature type="transmembrane region" description="Helical" evidence="1">
    <location>
        <begin position="159"/>
        <end position="179"/>
    </location>
</feature>
<dbReference type="Proteomes" id="UP000092698">
    <property type="component" value="Chromosome"/>
</dbReference>
<keyword evidence="1" id="KW-0472">Membrane</keyword>
<name>A0A1C7DAK7_9SPHN</name>
<feature type="transmembrane region" description="Helical" evidence="1">
    <location>
        <begin position="134"/>
        <end position="153"/>
    </location>
</feature>
<accession>A0A1C7DAK7</accession>
<dbReference type="EMBL" id="CP016545">
    <property type="protein sequence ID" value="ANU08529.1"/>
    <property type="molecule type" value="Genomic_DNA"/>
</dbReference>
<feature type="transmembrane region" description="Helical" evidence="1">
    <location>
        <begin position="191"/>
        <end position="212"/>
    </location>
</feature>
<dbReference type="OrthoDB" id="8820484at2"/>
<keyword evidence="3" id="KW-1185">Reference proteome</keyword>
<organism evidence="2 3">
    <name type="scientific">Paraurantiacibacter namhicola</name>
    <dbReference type="NCBI Taxonomy" id="645517"/>
    <lineage>
        <taxon>Bacteria</taxon>
        <taxon>Pseudomonadati</taxon>
        <taxon>Pseudomonadota</taxon>
        <taxon>Alphaproteobacteria</taxon>
        <taxon>Sphingomonadales</taxon>
        <taxon>Erythrobacteraceae</taxon>
        <taxon>Paraurantiacibacter</taxon>
    </lineage>
</organism>
<dbReference type="RefSeq" id="WP_067788701.1">
    <property type="nucleotide sequence ID" value="NZ_CP016545.1"/>
</dbReference>
<proteinExistence type="predicted"/>
<dbReference type="KEGG" id="anh:A6F65_02246"/>
<dbReference type="AlphaFoldDB" id="A0A1C7DAK7"/>
<feature type="transmembrane region" description="Helical" evidence="1">
    <location>
        <begin position="12"/>
        <end position="33"/>
    </location>
</feature>
<evidence type="ECO:0000256" key="1">
    <source>
        <dbReference type="SAM" id="Phobius"/>
    </source>
</evidence>
<keyword evidence="1" id="KW-0812">Transmembrane</keyword>
<gene>
    <name evidence="2" type="ORF">A6F65_02246</name>
</gene>
<reference evidence="2 3" key="1">
    <citation type="submission" date="2016-07" db="EMBL/GenBank/DDBJ databases">
        <title>Complete genome sequence of Altererythrobacter namhicola JCM 16345T, containing esterase-encoding genes.</title>
        <authorList>
            <person name="Cheng H."/>
            <person name="Wu Y.-H."/>
            <person name="Jian S.-L."/>
            <person name="Huo Y.-Y."/>
            <person name="Wang C.-S."/>
            <person name="Xu X.-W."/>
        </authorList>
    </citation>
    <scope>NUCLEOTIDE SEQUENCE [LARGE SCALE GENOMIC DNA]</scope>
    <source>
        <strain evidence="2 3">JCM 16345</strain>
    </source>
</reference>
<keyword evidence="1" id="KW-1133">Transmembrane helix</keyword>
<feature type="transmembrane region" description="Helical" evidence="1">
    <location>
        <begin position="94"/>
        <end position="114"/>
    </location>
</feature>
<evidence type="ECO:0008006" key="4">
    <source>
        <dbReference type="Google" id="ProtNLM"/>
    </source>
</evidence>
<dbReference type="STRING" id="645517.A6F65_02246"/>
<sequence length="216" mass="24289">MDFMKIIKSLEQLLYELMVWLVFYPLTMARAIFHPLRLMDYADDELDDEDEDRYSDTLSPPIFLAITLALIHVVEVAEGWNLTTEGLLADDRNLIAFRLVAFSLFPLMLSLRMLRAKGVALDRKTLRMPFYGQCFIAGPFALGIDSATLTIAGGLHLGIAWLIVIAVTAWYLAVQTLWLRSALRAGWLRSFGNAVRGFVEALAIILILNVLVELLG</sequence>
<evidence type="ECO:0000313" key="2">
    <source>
        <dbReference type="EMBL" id="ANU08529.1"/>
    </source>
</evidence>